<dbReference type="Pfam" id="PF01171">
    <property type="entry name" value="ATP_bind_3"/>
    <property type="match status" value="1"/>
</dbReference>
<evidence type="ECO:0000259" key="7">
    <source>
        <dbReference type="Pfam" id="PF01171"/>
    </source>
</evidence>
<dbReference type="RefSeq" id="WP_106667000.1">
    <property type="nucleotide sequence ID" value="NZ_PGGM01000016.1"/>
</dbReference>
<evidence type="ECO:0000256" key="2">
    <source>
        <dbReference type="ARBA" id="ARBA00022694"/>
    </source>
</evidence>
<dbReference type="HAMAP" id="MF_01161">
    <property type="entry name" value="tRNA_Ile_lys_synt"/>
    <property type="match status" value="1"/>
</dbReference>
<evidence type="ECO:0000256" key="5">
    <source>
        <dbReference type="ARBA" id="ARBA00048539"/>
    </source>
</evidence>
<dbReference type="GO" id="GO:0005737">
    <property type="term" value="C:cytoplasm"/>
    <property type="evidence" value="ECO:0007669"/>
    <property type="project" value="UniProtKB-SubCell"/>
</dbReference>
<evidence type="ECO:0000313" key="8">
    <source>
        <dbReference type="EMBL" id="PSH59172.1"/>
    </source>
</evidence>
<evidence type="ECO:0000256" key="6">
    <source>
        <dbReference type="HAMAP-Rule" id="MF_01161"/>
    </source>
</evidence>
<keyword evidence="2 6" id="KW-0819">tRNA processing</keyword>
<keyword evidence="1 6" id="KW-0436">Ligase</keyword>
<reference evidence="9" key="1">
    <citation type="submission" date="2017-11" db="EMBL/GenBank/DDBJ databases">
        <authorList>
            <person name="Kuznetsova I."/>
            <person name="Sazanova A."/>
            <person name="Chirak E."/>
            <person name="Safronova V."/>
            <person name="Willems A."/>
        </authorList>
    </citation>
    <scope>NUCLEOTIDE SEQUENCE [LARGE SCALE GENOMIC DNA]</scope>
    <source>
        <strain evidence="9">CCBAU 03422</strain>
    </source>
</reference>
<feature type="domain" description="tRNA(Ile)-lysidine/2-thiocytidine synthase N-terminal" evidence="7">
    <location>
        <begin position="29"/>
        <end position="213"/>
    </location>
</feature>
<dbReference type="InterPro" id="IPR012094">
    <property type="entry name" value="tRNA_Ile_lys_synt"/>
</dbReference>
<keyword evidence="3 6" id="KW-0547">Nucleotide-binding</keyword>
<dbReference type="InterPro" id="IPR014729">
    <property type="entry name" value="Rossmann-like_a/b/a_fold"/>
</dbReference>
<gene>
    <name evidence="6 8" type="primary">tilS</name>
    <name evidence="8" type="ORF">CU103_26400</name>
</gene>
<dbReference type="OrthoDB" id="9807403at2"/>
<keyword evidence="4 6" id="KW-0067">ATP-binding</keyword>
<comment type="catalytic activity">
    <reaction evidence="5 6">
        <text>cytidine(34) in tRNA(Ile2) + L-lysine + ATP = lysidine(34) in tRNA(Ile2) + AMP + diphosphate + H(+)</text>
        <dbReference type="Rhea" id="RHEA:43744"/>
        <dbReference type="Rhea" id="RHEA-COMP:10625"/>
        <dbReference type="Rhea" id="RHEA-COMP:10670"/>
        <dbReference type="ChEBI" id="CHEBI:15378"/>
        <dbReference type="ChEBI" id="CHEBI:30616"/>
        <dbReference type="ChEBI" id="CHEBI:32551"/>
        <dbReference type="ChEBI" id="CHEBI:33019"/>
        <dbReference type="ChEBI" id="CHEBI:82748"/>
        <dbReference type="ChEBI" id="CHEBI:83665"/>
        <dbReference type="ChEBI" id="CHEBI:456215"/>
        <dbReference type="EC" id="6.3.4.19"/>
    </reaction>
</comment>
<comment type="function">
    <text evidence="6">Ligates lysine onto the cytidine present at position 34 of the AUA codon-specific tRNA(Ile) that contains the anticodon CAU, in an ATP-dependent manner. Cytidine is converted to lysidine, thus changing the amino acid specificity of the tRNA from methionine to isoleucine.</text>
</comment>
<dbReference type="Gene3D" id="3.40.50.620">
    <property type="entry name" value="HUPs"/>
    <property type="match status" value="1"/>
</dbReference>
<organism evidence="8 9">
    <name type="scientific">Phyllobacterium sophorae</name>
    <dbReference type="NCBI Taxonomy" id="1520277"/>
    <lineage>
        <taxon>Bacteria</taxon>
        <taxon>Pseudomonadati</taxon>
        <taxon>Pseudomonadota</taxon>
        <taxon>Alphaproteobacteria</taxon>
        <taxon>Hyphomicrobiales</taxon>
        <taxon>Phyllobacteriaceae</taxon>
        <taxon>Phyllobacterium</taxon>
    </lineage>
</organism>
<dbReference type="PANTHER" id="PTHR43033">
    <property type="entry name" value="TRNA(ILE)-LYSIDINE SYNTHASE-RELATED"/>
    <property type="match status" value="1"/>
</dbReference>
<feature type="binding site" evidence="6">
    <location>
        <begin position="34"/>
        <end position="39"/>
    </location>
    <ligand>
        <name>ATP</name>
        <dbReference type="ChEBI" id="CHEBI:30616"/>
    </ligand>
</feature>
<sequence length="456" mass="50053">MNVPSINAEPQLDPNSIFGPVDFEGLKSIIVAVSGGSDSLALLYLLIAFGAGRPGFPPIAAVTIDHRLRPESAGEARYVAELCKDAGIPHRILDWSGAKPSTGVSAKARDARYSLLCEAARDAGTHVIFTGHTLDDQIETFVMRSARTGKGGSERGLASMAATTLLDREIWLVRPLLELSRETLRDYLRARAIGWCDDPSNDDPHYERVRIRKALKDDERANIRRDIAQKVAQRRSLNAKVALLLPRCVTISDGLHAEITCECWARQDANVKRLAIGVLIAVMGGLSFLPSAESCNKALQHLASGRLSGRVTIGRCVLELKREKALIYREMRSMPEIAVEPGYTAIWDGRYRIENRSDQQFRTVACGTDGVIFLEENGYPGLYRPSVRTCPVVLSDGKIIGAYAGADHAKLPQGVTVTRHLALFDHILSGYDEILAQSVADIFQIQAYPVNQINKN</sequence>
<dbReference type="CDD" id="cd01992">
    <property type="entry name" value="TilS_N"/>
    <property type="match status" value="1"/>
</dbReference>
<dbReference type="EMBL" id="PGGM01000016">
    <property type="protein sequence ID" value="PSH59172.1"/>
    <property type="molecule type" value="Genomic_DNA"/>
</dbReference>
<evidence type="ECO:0000256" key="3">
    <source>
        <dbReference type="ARBA" id="ARBA00022741"/>
    </source>
</evidence>
<comment type="subcellular location">
    <subcellularLocation>
        <location evidence="6">Cytoplasm</location>
    </subcellularLocation>
</comment>
<name>A0A2P7AY82_9HYPH</name>
<dbReference type="InterPro" id="IPR011063">
    <property type="entry name" value="TilS/TtcA_N"/>
</dbReference>
<dbReference type="PANTHER" id="PTHR43033:SF1">
    <property type="entry name" value="TRNA(ILE)-LYSIDINE SYNTHASE-RELATED"/>
    <property type="match status" value="1"/>
</dbReference>
<dbReference type="GO" id="GO:0032267">
    <property type="term" value="F:tRNA(Ile)-lysidine synthase activity"/>
    <property type="evidence" value="ECO:0007669"/>
    <property type="project" value="UniProtKB-EC"/>
</dbReference>
<dbReference type="NCBIfam" id="TIGR02432">
    <property type="entry name" value="lysidine_TilS_N"/>
    <property type="match status" value="1"/>
</dbReference>
<evidence type="ECO:0000256" key="1">
    <source>
        <dbReference type="ARBA" id="ARBA00022598"/>
    </source>
</evidence>
<dbReference type="AlphaFoldDB" id="A0A2P7AY82"/>
<evidence type="ECO:0000256" key="4">
    <source>
        <dbReference type="ARBA" id="ARBA00022840"/>
    </source>
</evidence>
<dbReference type="Proteomes" id="UP000241764">
    <property type="component" value="Unassembled WGS sequence"/>
</dbReference>
<proteinExistence type="inferred from homology"/>
<keyword evidence="6" id="KW-0963">Cytoplasm</keyword>
<dbReference type="EC" id="6.3.4.19" evidence="6"/>
<protein>
    <recommendedName>
        <fullName evidence="6">tRNA(Ile)-lysidine synthase</fullName>
        <ecNumber evidence="6">6.3.4.19</ecNumber>
    </recommendedName>
    <alternativeName>
        <fullName evidence="6">tRNA(Ile)-2-lysyl-cytidine synthase</fullName>
    </alternativeName>
    <alternativeName>
        <fullName evidence="6">tRNA(Ile)-lysidine synthetase</fullName>
    </alternativeName>
</protein>
<accession>A0A2P7AY82</accession>
<comment type="similarity">
    <text evidence="6">Belongs to the tRNA(Ile)-lysidine synthase family.</text>
</comment>
<dbReference type="GO" id="GO:0006400">
    <property type="term" value="P:tRNA modification"/>
    <property type="evidence" value="ECO:0007669"/>
    <property type="project" value="UniProtKB-UniRule"/>
</dbReference>
<dbReference type="SUPFAM" id="SSF52402">
    <property type="entry name" value="Adenine nucleotide alpha hydrolases-like"/>
    <property type="match status" value="1"/>
</dbReference>
<dbReference type="GO" id="GO:0005524">
    <property type="term" value="F:ATP binding"/>
    <property type="evidence" value="ECO:0007669"/>
    <property type="project" value="UniProtKB-UniRule"/>
</dbReference>
<comment type="domain">
    <text evidence="6">The N-terminal region contains the highly conserved SGGXDS motif, predicted to be a P-loop motif involved in ATP binding.</text>
</comment>
<evidence type="ECO:0000313" key="9">
    <source>
        <dbReference type="Proteomes" id="UP000241764"/>
    </source>
</evidence>
<comment type="caution">
    <text evidence="8">The sequence shown here is derived from an EMBL/GenBank/DDBJ whole genome shotgun (WGS) entry which is preliminary data.</text>
</comment>
<keyword evidence="9" id="KW-1185">Reference proteome</keyword>
<dbReference type="InterPro" id="IPR012795">
    <property type="entry name" value="tRNA_Ile_lys_synt_N"/>
</dbReference>